<keyword evidence="4" id="KW-0964">Secreted</keyword>
<keyword evidence="3" id="KW-0202">Cytokine</keyword>
<keyword evidence="5 6" id="KW-0732">Signal</keyword>
<dbReference type="OrthoDB" id="6093351at2759"/>
<name>A0A8T2JR26_9PIPI</name>
<dbReference type="InterPro" id="IPR010345">
    <property type="entry name" value="IL-17_fam"/>
</dbReference>
<dbReference type="EMBL" id="JAACNH010000004">
    <property type="protein sequence ID" value="KAG8445830.1"/>
    <property type="molecule type" value="Genomic_DNA"/>
</dbReference>
<dbReference type="AlphaFoldDB" id="A0A8T2JR26"/>
<keyword evidence="8" id="KW-1185">Reference proteome</keyword>
<comment type="subcellular location">
    <subcellularLocation>
        <location evidence="1">Secreted</location>
    </subcellularLocation>
</comment>
<dbReference type="GO" id="GO:0005615">
    <property type="term" value="C:extracellular space"/>
    <property type="evidence" value="ECO:0007669"/>
    <property type="project" value="UniProtKB-KW"/>
</dbReference>
<dbReference type="Pfam" id="PF06083">
    <property type="entry name" value="IL17"/>
    <property type="match status" value="1"/>
</dbReference>
<feature type="signal peptide" evidence="6">
    <location>
        <begin position="1"/>
        <end position="15"/>
    </location>
</feature>
<feature type="non-terminal residue" evidence="7">
    <location>
        <position position="1"/>
    </location>
</feature>
<dbReference type="PRINTS" id="PR01932">
    <property type="entry name" value="INTRLEUKIN17"/>
</dbReference>
<evidence type="ECO:0000256" key="4">
    <source>
        <dbReference type="ARBA" id="ARBA00022525"/>
    </source>
</evidence>
<dbReference type="GO" id="GO:0005125">
    <property type="term" value="F:cytokine activity"/>
    <property type="evidence" value="ECO:0007669"/>
    <property type="project" value="UniProtKB-KW"/>
</dbReference>
<evidence type="ECO:0000256" key="2">
    <source>
        <dbReference type="ARBA" id="ARBA00007236"/>
    </source>
</evidence>
<protein>
    <recommendedName>
        <fullName evidence="9">Interleukin-17F</fullName>
    </recommendedName>
</protein>
<evidence type="ECO:0000256" key="1">
    <source>
        <dbReference type="ARBA" id="ARBA00004613"/>
    </source>
</evidence>
<evidence type="ECO:0000313" key="8">
    <source>
        <dbReference type="Proteomes" id="UP000812440"/>
    </source>
</evidence>
<evidence type="ECO:0008006" key="9">
    <source>
        <dbReference type="Google" id="ProtNLM"/>
    </source>
</evidence>
<gene>
    <name evidence="7" type="ORF">GDO86_010569</name>
</gene>
<evidence type="ECO:0000256" key="5">
    <source>
        <dbReference type="ARBA" id="ARBA00022729"/>
    </source>
</evidence>
<evidence type="ECO:0000256" key="3">
    <source>
        <dbReference type="ARBA" id="ARBA00022514"/>
    </source>
</evidence>
<evidence type="ECO:0000313" key="7">
    <source>
        <dbReference type="EMBL" id="KAG8445830.1"/>
    </source>
</evidence>
<comment type="caution">
    <text evidence="7">The sequence shown here is derived from an EMBL/GenBank/DDBJ whole genome shotgun (WGS) entry which is preliminary data.</text>
</comment>
<sequence length="140" mass="15403">ALLLLVLGFSTVLSAHLPDLHHLGKGCPPPKGMGFPQVVKVTLNFTGQPHLGGKDVSKRSLSPWDYSYDVDYNRFPSTIAEAKCRYAGCLDEEGNLDLSVNSVPVRQEILVLQREMKGCTPVFRLEKKMVTVGCTCVRSI</sequence>
<organism evidence="7 8">
    <name type="scientific">Hymenochirus boettgeri</name>
    <name type="common">Congo dwarf clawed frog</name>
    <dbReference type="NCBI Taxonomy" id="247094"/>
    <lineage>
        <taxon>Eukaryota</taxon>
        <taxon>Metazoa</taxon>
        <taxon>Chordata</taxon>
        <taxon>Craniata</taxon>
        <taxon>Vertebrata</taxon>
        <taxon>Euteleostomi</taxon>
        <taxon>Amphibia</taxon>
        <taxon>Batrachia</taxon>
        <taxon>Anura</taxon>
        <taxon>Pipoidea</taxon>
        <taxon>Pipidae</taxon>
        <taxon>Pipinae</taxon>
        <taxon>Hymenochirus</taxon>
    </lineage>
</organism>
<dbReference type="InterPro" id="IPR020440">
    <property type="entry name" value="IL-17_chr"/>
</dbReference>
<feature type="chain" id="PRO_5035805876" description="Interleukin-17F" evidence="6">
    <location>
        <begin position="16"/>
        <end position="140"/>
    </location>
</feature>
<dbReference type="SUPFAM" id="SSF57501">
    <property type="entry name" value="Cystine-knot cytokines"/>
    <property type="match status" value="1"/>
</dbReference>
<feature type="non-terminal residue" evidence="7">
    <location>
        <position position="140"/>
    </location>
</feature>
<comment type="similarity">
    <text evidence="2">Belongs to the IL-17 family.</text>
</comment>
<dbReference type="GO" id="GO:0006954">
    <property type="term" value="P:inflammatory response"/>
    <property type="evidence" value="ECO:0007669"/>
    <property type="project" value="InterPro"/>
</dbReference>
<proteinExistence type="inferred from homology"/>
<dbReference type="Proteomes" id="UP000812440">
    <property type="component" value="Chromosome 5"/>
</dbReference>
<accession>A0A8T2JR26</accession>
<reference evidence="7" key="1">
    <citation type="thesis" date="2020" institute="ProQuest LLC" country="789 East Eisenhower Parkway, Ann Arbor, MI, USA">
        <title>Comparative Genomics and Chromosome Evolution.</title>
        <authorList>
            <person name="Mudd A.B."/>
        </authorList>
    </citation>
    <scope>NUCLEOTIDE SEQUENCE</scope>
    <source>
        <strain evidence="7">Female2</strain>
        <tissue evidence="7">Blood</tissue>
    </source>
</reference>
<evidence type="ECO:0000256" key="6">
    <source>
        <dbReference type="SAM" id="SignalP"/>
    </source>
</evidence>
<dbReference type="InterPro" id="IPR029034">
    <property type="entry name" value="Cystine-knot_cytokine"/>
</dbReference>
<dbReference type="Gene3D" id="2.10.90.10">
    <property type="entry name" value="Cystine-knot cytokines"/>
    <property type="match status" value="1"/>
</dbReference>